<dbReference type="Proteomes" id="UP000198233">
    <property type="component" value="Chromosome"/>
</dbReference>
<dbReference type="AlphaFoldDB" id="A0AAC9U398"/>
<dbReference type="KEGG" id="smav:CFF01_01615"/>
<dbReference type="RefSeq" id="WP_088905844.1">
    <property type="nucleotide sequence ID" value="NZ_CP022272.1"/>
</dbReference>
<evidence type="ECO:0000256" key="1">
    <source>
        <dbReference type="ARBA" id="ARBA00004496"/>
    </source>
</evidence>
<dbReference type="PANTHER" id="PTHR36438:SF1">
    <property type="entry name" value="IRON-SULFUR CLUSTER REPAIR PROTEIN YTFE"/>
    <property type="match status" value="1"/>
</dbReference>
<sequence>MQISEHHMPQTKEHLLASRVGEIVANDFRSAHLFSQFGIDFCCGGGISLERAIKRFDVDEAQLIEALMALGIEGEKQQGLDQLPLSELLDYIEATHHSFVREKAPLLIEYSQKMVRAHSEHYDEIKPFAGWIRALIEDLVPHLMKEEQILFPAIRAMANGEQVNGCFGHIGNPINAMEHEHDQASEIIERLRTLTNDFTPPAHACTTWRICYATLEEFAADLRQHIHIENNILFPKALAI</sequence>
<evidence type="ECO:0000256" key="2">
    <source>
        <dbReference type="ARBA" id="ARBA00022490"/>
    </source>
</evidence>
<evidence type="ECO:0000313" key="7">
    <source>
        <dbReference type="Proteomes" id="UP000198233"/>
    </source>
</evidence>
<organism evidence="6 7">
    <name type="scientific">Shewanella marisflavi</name>
    <dbReference type="NCBI Taxonomy" id="260364"/>
    <lineage>
        <taxon>Bacteria</taxon>
        <taxon>Pseudomonadati</taxon>
        <taxon>Pseudomonadota</taxon>
        <taxon>Gammaproteobacteria</taxon>
        <taxon>Alteromonadales</taxon>
        <taxon>Shewanellaceae</taxon>
        <taxon>Shewanella</taxon>
    </lineage>
</organism>
<keyword evidence="4" id="KW-0408">Iron</keyword>
<gene>
    <name evidence="6" type="primary">ric</name>
    <name evidence="6" type="ORF">CFF01_01615</name>
</gene>
<feature type="domain" description="Hemerythrin-like" evidence="5">
    <location>
        <begin position="95"/>
        <end position="237"/>
    </location>
</feature>
<dbReference type="InterPro" id="IPR012312">
    <property type="entry name" value="Hemerythrin-like"/>
</dbReference>
<name>A0AAC9U398_9GAMM</name>
<dbReference type="NCBIfam" id="TIGR03652">
    <property type="entry name" value="FeS_repair_RIC"/>
    <property type="match status" value="1"/>
</dbReference>
<dbReference type="GO" id="GO:0046872">
    <property type="term" value="F:metal ion binding"/>
    <property type="evidence" value="ECO:0007669"/>
    <property type="project" value="UniProtKB-KW"/>
</dbReference>
<evidence type="ECO:0000256" key="3">
    <source>
        <dbReference type="ARBA" id="ARBA00022723"/>
    </source>
</evidence>
<dbReference type="CDD" id="cd12108">
    <property type="entry name" value="Hr-like"/>
    <property type="match status" value="1"/>
</dbReference>
<dbReference type="EMBL" id="CP022272">
    <property type="protein sequence ID" value="ASJ98533.1"/>
    <property type="molecule type" value="Genomic_DNA"/>
</dbReference>
<dbReference type="PANTHER" id="PTHR36438">
    <property type="entry name" value="IRON-SULFUR CLUSTER REPAIR PROTEIN YTFE"/>
    <property type="match status" value="1"/>
</dbReference>
<proteinExistence type="predicted"/>
<dbReference type="Gene3D" id="1.20.120.520">
    <property type="entry name" value="nmb1532 protein domain like"/>
    <property type="match status" value="1"/>
</dbReference>
<dbReference type="InterPro" id="IPR019903">
    <property type="entry name" value="RIC_family"/>
</dbReference>
<accession>A0AAC9U398</accession>
<comment type="subcellular location">
    <subcellularLocation>
        <location evidence="1">Cytoplasm</location>
    </subcellularLocation>
</comment>
<dbReference type="Pfam" id="PF04405">
    <property type="entry name" value="ScdA_N"/>
    <property type="match status" value="1"/>
</dbReference>
<evidence type="ECO:0000259" key="5">
    <source>
        <dbReference type="Pfam" id="PF01814"/>
    </source>
</evidence>
<evidence type="ECO:0000256" key="4">
    <source>
        <dbReference type="ARBA" id="ARBA00023004"/>
    </source>
</evidence>
<keyword evidence="3" id="KW-0479">Metal-binding</keyword>
<reference evidence="6 7" key="1">
    <citation type="submission" date="2017-06" db="EMBL/GenBank/DDBJ databases">
        <title>Complete genome sequence of Shewanella marisflavi EP1 associated with anaerobic 2,4-dinitrotoluene reduction and salt tolerance.</title>
        <authorList>
            <person name="Huang J."/>
        </authorList>
    </citation>
    <scope>NUCLEOTIDE SEQUENCE [LARGE SCALE GENOMIC DNA]</scope>
    <source>
        <strain evidence="6 7">EP1</strain>
    </source>
</reference>
<dbReference type="GO" id="GO:0005737">
    <property type="term" value="C:cytoplasm"/>
    <property type="evidence" value="ECO:0007669"/>
    <property type="project" value="UniProtKB-SubCell"/>
</dbReference>
<evidence type="ECO:0000313" key="6">
    <source>
        <dbReference type="EMBL" id="ASJ98533.1"/>
    </source>
</evidence>
<keyword evidence="2" id="KW-0963">Cytoplasm</keyword>
<protein>
    <submittedName>
        <fullName evidence="6">Iron-sulfur cluster repair di-iron protein</fullName>
    </submittedName>
</protein>
<dbReference type="Pfam" id="PF01814">
    <property type="entry name" value="Hemerythrin"/>
    <property type="match status" value="1"/>
</dbReference>